<name>A0A7R9K8E3_TIMGE</name>
<dbReference type="EMBL" id="OE845697">
    <property type="protein sequence ID" value="CAD7608097.1"/>
    <property type="molecule type" value="Genomic_DNA"/>
</dbReference>
<organism evidence="1">
    <name type="scientific">Timema genevievae</name>
    <name type="common">Walking stick</name>
    <dbReference type="NCBI Taxonomy" id="629358"/>
    <lineage>
        <taxon>Eukaryota</taxon>
        <taxon>Metazoa</taxon>
        <taxon>Ecdysozoa</taxon>
        <taxon>Arthropoda</taxon>
        <taxon>Hexapoda</taxon>
        <taxon>Insecta</taxon>
        <taxon>Pterygota</taxon>
        <taxon>Neoptera</taxon>
        <taxon>Polyneoptera</taxon>
        <taxon>Phasmatodea</taxon>
        <taxon>Timematodea</taxon>
        <taxon>Timematoidea</taxon>
        <taxon>Timematidae</taxon>
        <taxon>Timema</taxon>
    </lineage>
</organism>
<accession>A0A7R9K8E3</accession>
<proteinExistence type="predicted"/>
<evidence type="ECO:0000313" key="1">
    <source>
        <dbReference type="EMBL" id="CAD7608097.1"/>
    </source>
</evidence>
<dbReference type="AlphaFoldDB" id="A0A7R9K8E3"/>
<protein>
    <submittedName>
        <fullName evidence="1">Uncharacterized protein</fullName>
    </submittedName>
</protein>
<sequence length="137" mass="14674">MEELVDQLSSPLNTSDAIMLTTLLSVLVLVAVEGTIEPLDEVLSVETNSGSSGESMAALALSTMATTTQLTGGEQVQGRISSRNNEMLGGSSHDYIPDVASNEAKKCLSKTKKRAREEDSQISNILKDEVEQLFDRG</sequence>
<reference evidence="1" key="1">
    <citation type="submission" date="2020-11" db="EMBL/GenBank/DDBJ databases">
        <authorList>
            <person name="Tran Van P."/>
        </authorList>
    </citation>
    <scope>NUCLEOTIDE SEQUENCE</scope>
</reference>
<gene>
    <name evidence="1" type="ORF">TGEB3V08_LOCUS10302</name>
</gene>